<dbReference type="EMBL" id="MF621978">
    <property type="protein sequence ID" value="ATI16355.1"/>
    <property type="molecule type" value="Genomic_DNA"/>
</dbReference>
<protein>
    <submittedName>
        <fullName evidence="1">Uncharacterized protein</fullName>
    </submittedName>
</protein>
<evidence type="ECO:0000313" key="2">
    <source>
        <dbReference type="Proteomes" id="UP000229812"/>
    </source>
</evidence>
<reference evidence="2" key="1">
    <citation type="submission" date="2017-08" db="EMBL/GenBank/DDBJ databases">
        <title>A subgroup of T7-like phages that infect Caulobacter.</title>
        <authorList>
            <person name="Nguyen D."/>
            <person name="Ely B."/>
        </authorList>
    </citation>
    <scope>NUCLEOTIDE SEQUENCE [LARGE SCALE GENOMIC DNA]</scope>
</reference>
<organism evidence="1 2">
    <name type="scientific">Caulobacter phage Lullwater</name>
    <dbReference type="NCBI Taxonomy" id="2024607"/>
    <lineage>
        <taxon>Viruses</taxon>
        <taxon>Duplodnaviria</taxon>
        <taxon>Heunggongvirae</taxon>
        <taxon>Uroviricota</taxon>
        <taxon>Caudoviricetes</taxon>
        <taxon>Autographivirales</taxon>
        <taxon>Autonotataviridae</taxon>
        <taxon>Lullwatervirus</taxon>
        <taxon>Lullwatervirus lullwater</taxon>
    </lineage>
</organism>
<proteinExistence type="predicted"/>
<name>A0A291LBD0_9CAUD</name>
<sequence>MSWTTRIATLSKGVGPFALTINGAPVTINGSVVTIGAPYA</sequence>
<dbReference type="Proteomes" id="UP000229812">
    <property type="component" value="Segment"/>
</dbReference>
<keyword evidence="2" id="KW-1185">Reference proteome</keyword>
<gene>
    <name evidence="1" type="ORF">Lull_048</name>
</gene>
<evidence type="ECO:0000313" key="1">
    <source>
        <dbReference type="EMBL" id="ATI16355.1"/>
    </source>
</evidence>
<accession>A0A291LBD0</accession>